<keyword evidence="6" id="KW-0472">Membrane</keyword>
<evidence type="ECO:0000256" key="1">
    <source>
        <dbReference type="ARBA" id="ARBA00004167"/>
    </source>
</evidence>
<evidence type="ECO:0000256" key="2">
    <source>
        <dbReference type="ARBA" id="ARBA00004236"/>
    </source>
</evidence>
<evidence type="ECO:0000256" key="9">
    <source>
        <dbReference type="ARBA" id="ARBA00029829"/>
    </source>
</evidence>
<evidence type="ECO:0000256" key="5">
    <source>
        <dbReference type="ARBA" id="ARBA00022989"/>
    </source>
</evidence>
<dbReference type="RefSeq" id="WP_188632153.1">
    <property type="nucleotide sequence ID" value="NZ_BMNQ01000010.1"/>
</dbReference>
<evidence type="ECO:0000256" key="6">
    <source>
        <dbReference type="ARBA" id="ARBA00023136"/>
    </source>
</evidence>
<keyword evidence="5" id="KW-1133">Transmembrane helix</keyword>
<feature type="domain" description="Anti-sigma K factor RskA C-terminal" evidence="11">
    <location>
        <begin position="106"/>
        <end position="249"/>
    </location>
</feature>
<dbReference type="GO" id="GO:0016989">
    <property type="term" value="F:sigma factor antagonist activity"/>
    <property type="evidence" value="ECO:0007669"/>
    <property type="project" value="TreeGrafter"/>
</dbReference>
<reference evidence="13" key="2">
    <citation type="submission" date="2020-09" db="EMBL/GenBank/DDBJ databases">
        <authorList>
            <person name="Sun Q."/>
            <person name="Ohkuma M."/>
        </authorList>
    </citation>
    <scope>NUCLEOTIDE SEQUENCE</scope>
    <source>
        <strain evidence="13">JCM 12580</strain>
    </source>
</reference>
<evidence type="ECO:0000313" key="14">
    <source>
        <dbReference type="Proteomes" id="UP000658382"/>
    </source>
</evidence>
<dbReference type="AlphaFoldDB" id="A0A917PTF5"/>
<dbReference type="EMBL" id="BMNQ01000010">
    <property type="protein sequence ID" value="GGJ90737.1"/>
    <property type="molecule type" value="Genomic_DNA"/>
</dbReference>
<evidence type="ECO:0000256" key="7">
    <source>
        <dbReference type="ARBA" id="ARBA00024353"/>
    </source>
</evidence>
<gene>
    <name evidence="13" type="ORF">GCM10007063_11680</name>
</gene>
<dbReference type="InterPro" id="IPR018764">
    <property type="entry name" value="RskA_C"/>
</dbReference>
<accession>A0A917PTF5</accession>
<evidence type="ECO:0000256" key="4">
    <source>
        <dbReference type="ARBA" id="ARBA00022692"/>
    </source>
</evidence>
<feature type="domain" description="Putative zinc-finger" evidence="12">
    <location>
        <begin position="7"/>
        <end position="36"/>
    </location>
</feature>
<dbReference type="Gene3D" id="1.10.10.1320">
    <property type="entry name" value="Anti-sigma factor, zinc-finger domain"/>
    <property type="match status" value="1"/>
</dbReference>
<dbReference type="InterPro" id="IPR051474">
    <property type="entry name" value="Anti-sigma-K/W_factor"/>
</dbReference>
<comment type="caution">
    <text evidence="13">The sequence shown here is derived from an EMBL/GenBank/DDBJ whole genome shotgun (WGS) entry which is preliminary data.</text>
</comment>
<dbReference type="Proteomes" id="UP000658382">
    <property type="component" value="Unassembled WGS sequence"/>
</dbReference>
<dbReference type="GO" id="GO:0005886">
    <property type="term" value="C:plasma membrane"/>
    <property type="evidence" value="ECO:0007669"/>
    <property type="project" value="UniProtKB-SubCell"/>
</dbReference>
<name>A0A917PTF5_9BACI</name>
<dbReference type="InterPro" id="IPR041916">
    <property type="entry name" value="Anti_sigma_zinc_sf"/>
</dbReference>
<proteinExistence type="inferred from homology"/>
<evidence type="ECO:0000256" key="10">
    <source>
        <dbReference type="ARBA" id="ARBA00030803"/>
    </source>
</evidence>
<protein>
    <recommendedName>
        <fullName evidence="8">Anti-sigma-W factor RsiW</fullName>
    </recommendedName>
    <alternativeName>
        <fullName evidence="10">Regulator of SigK</fullName>
    </alternativeName>
    <alternativeName>
        <fullName evidence="9">Sigma-K anti-sigma factor RskA</fullName>
    </alternativeName>
</protein>
<dbReference type="PANTHER" id="PTHR37461:SF1">
    <property type="entry name" value="ANTI-SIGMA-K FACTOR RSKA"/>
    <property type="match status" value="1"/>
</dbReference>
<keyword evidence="3" id="KW-1003">Cell membrane</keyword>
<evidence type="ECO:0000256" key="8">
    <source>
        <dbReference type="ARBA" id="ARBA00024438"/>
    </source>
</evidence>
<comment type="similarity">
    <text evidence="7">Belongs to the zinc-associated anti-sigma factor (ZAS) superfamily. Anti-sigma-W factor family.</text>
</comment>
<dbReference type="InterPro" id="IPR027383">
    <property type="entry name" value="Znf_put"/>
</dbReference>
<evidence type="ECO:0000313" key="13">
    <source>
        <dbReference type="EMBL" id="GGJ90737.1"/>
    </source>
</evidence>
<dbReference type="GO" id="GO:0006417">
    <property type="term" value="P:regulation of translation"/>
    <property type="evidence" value="ECO:0007669"/>
    <property type="project" value="TreeGrafter"/>
</dbReference>
<dbReference type="Pfam" id="PF10099">
    <property type="entry name" value="RskA_C"/>
    <property type="match status" value="1"/>
</dbReference>
<keyword evidence="4" id="KW-0812">Transmembrane</keyword>
<organism evidence="13 14">
    <name type="scientific">Lentibacillus kapialis</name>
    <dbReference type="NCBI Taxonomy" id="340214"/>
    <lineage>
        <taxon>Bacteria</taxon>
        <taxon>Bacillati</taxon>
        <taxon>Bacillota</taxon>
        <taxon>Bacilli</taxon>
        <taxon>Bacillales</taxon>
        <taxon>Bacillaceae</taxon>
        <taxon>Lentibacillus</taxon>
    </lineage>
</organism>
<keyword evidence="14" id="KW-1185">Reference proteome</keyword>
<comment type="subcellular location">
    <subcellularLocation>
        <location evidence="2">Cell membrane</location>
    </subcellularLocation>
    <subcellularLocation>
        <location evidence="1">Membrane</location>
        <topology evidence="1">Single-pass membrane protein</topology>
    </subcellularLocation>
</comment>
<reference evidence="13" key="1">
    <citation type="journal article" date="2014" name="Int. J. Syst. Evol. Microbiol.">
        <title>Complete genome sequence of Corynebacterium casei LMG S-19264T (=DSM 44701T), isolated from a smear-ripened cheese.</title>
        <authorList>
            <consortium name="US DOE Joint Genome Institute (JGI-PGF)"/>
            <person name="Walter F."/>
            <person name="Albersmeier A."/>
            <person name="Kalinowski J."/>
            <person name="Ruckert C."/>
        </authorList>
    </citation>
    <scope>NUCLEOTIDE SEQUENCE</scope>
    <source>
        <strain evidence="13">JCM 12580</strain>
    </source>
</reference>
<dbReference type="Pfam" id="PF13490">
    <property type="entry name" value="zf-HC2"/>
    <property type="match status" value="1"/>
</dbReference>
<dbReference type="PANTHER" id="PTHR37461">
    <property type="entry name" value="ANTI-SIGMA-K FACTOR RSKA"/>
    <property type="match status" value="1"/>
</dbReference>
<sequence>MTVNQCDRLLDYFNNQLTEEQKAEFEAHLSECEDCRNELAELEQLTEDLPYSSEAVDPPSGMKERILSNVIEETVDEVSYEESNVSVSDVQNEPFKKRKGWYKPLVAAVLTLSLVGNGAAVIYVTNNEQATEPAPEPEEDASLDTLETVRTLQPSEGVDARATAMMIGQNNKTNLVVQAAGLSELEGEETYQVWVLEDEQPYRAGTFVPNEDGDGGVSYVMNYEGDHNFDTIAITKEPDANSQTPQGEILLSSSL</sequence>
<evidence type="ECO:0000256" key="3">
    <source>
        <dbReference type="ARBA" id="ARBA00022475"/>
    </source>
</evidence>
<evidence type="ECO:0000259" key="12">
    <source>
        <dbReference type="Pfam" id="PF13490"/>
    </source>
</evidence>
<evidence type="ECO:0000259" key="11">
    <source>
        <dbReference type="Pfam" id="PF10099"/>
    </source>
</evidence>